<name>A0A1J5SLL7_9ZZZZ</name>
<dbReference type="AlphaFoldDB" id="A0A1J5SLL7"/>
<dbReference type="EMBL" id="MLJW01000027">
    <property type="protein sequence ID" value="OIR09362.1"/>
    <property type="molecule type" value="Genomic_DNA"/>
</dbReference>
<keyword evidence="1" id="KW-1133">Transmembrane helix</keyword>
<evidence type="ECO:0000256" key="1">
    <source>
        <dbReference type="SAM" id="Phobius"/>
    </source>
</evidence>
<proteinExistence type="predicted"/>
<accession>A0A1J5SLL7</accession>
<gene>
    <name evidence="2" type="ORF">GALL_85960</name>
</gene>
<reference evidence="2" key="1">
    <citation type="submission" date="2016-10" db="EMBL/GenBank/DDBJ databases">
        <title>Sequence of Gallionella enrichment culture.</title>
        <authorList>
            <person name="Poehlein A."/>
            <person name="Muehling M."/>
            <person name="Daniel R."/>
        </authorList>
    </citation>
    <scope>NUCLEOTIDE SEQUENCE</scope>
</reference>
<organism evidence="2">
    <name type="scientific">mine drainage metagenome</name>
    <dbReference type="NCBI Taxonomy" id="410659"/>
    <lineage>
        <taxon>unclassified sequences</taxon>
        <taxon>metagenomes</taxon>
        <taxon>ecological metagenomes</taxon>
    </lineage>
</organism>
<keyword evidence="1" id="KW-0472">Membrane</keyword>
<evidence type="ECO:0000313" key="2">
    <source>
        <dbReference type="EMBL" id="OIR09362.1"/>
    </source>
</evidence>
<feature type="transmembrane region" description="Helical" evidence="1">
    <location>
        <begin position="7"/>
        <end position="31"/>
    </location>
</feature>
<keyword evidence="1" id="KW-0812">Transmembrane</keyword>
<sequence>MTTLRKVLAITAIALLGMIIATGVWVASLFLVPSEVAGLRDDLVAGHAAHAQVQLSLGVVSTALLRMVASHIPESRADVRAGLAAVHTVAVGVYDVRALDVSDLRLAAADAAMARRGWIRILCVRQHGQLIVGYTPAARGSARVVPVCLAVCQDDRVVVVSARLNTAGLAELAADHLPENIRRL</sequence>
<protein>
    <submittedName>
        <fullName evidence="2">Uncharacterized protein</fullName>
    </submittedName>
</protein>
<comment type="caution">
    <text evidence="2">The sequence shown here is derived from an EMBL/GenBank/DDBJ whole genome shotgun (WGS) entry which is preliminary data.</text>
</comment>